<organism evidence="1">
    <name type="scientific">Lepeophtheirus salmonis</name>
    <name type="common">Salmon louse</name>
    <name type="synonym">Caligus salmonis</name>
    <dbReference type="NCBI Taxonomy" id="72036"/>
    <lineage>
        <taxon>Eukaryota</taxon>
        <taxon>Metazoa</taxon>
        <taxon>Ecdysozoa</taxon>
        <taxon>Arthropoda</taxon>
        <taxon>Crustacea</taxon>
        <taxon>Multicrustacea</taxon>
        <taxon>Hexanauplia</taxon>
        <taxon>Copepoda</taxon>
        <taxon>Siphonostomatoida</taxon>
        <taxon>Caligidae</taxon>
        <taxon>Lepeophtheirus</taxon>
    </lineage>
</organism>
<protein>
    <submittedName>
        <fullName evidence="1">Uncharacterized protein</fullName>
    </submittedName>
</protein>
<dbReference type="EMBL" id="HACA01033217">
    <property type="protein sequence ID" value="CDW50578.1"/>
    <property type="molecule type" value="Transcribed_RNA"/>
</dbReference>
<reference evidence="1" key="1">
    <citation type="submission" date="2014-05" db="EMBL/GenBank/DDBJ databases">
        <authorList>
            <person name="Chronopoulou M."/>
        </authorList>
    </citation>
    <scope>NUCLEOTIDE SEQUENCE</scope>
    <source>
        <tissue evidence="1">Whole organism</tissue>
    </source>
</reference>
<feature type="non-terminal residue" evidence="1">
    <location>
        <position position="1"/>
    </location>
</feature>
<dbReference type="AlphaFoldDB" id="A0A0K2VJD1"/>
<sequence length="58" mass="6783">MGLKKITEGITVLPVLELIQSSQKRICTVRTPFYLLVRANKLFPLHSRLPWFEPSRLF</sequence>
<proteinExistence type="predicted"/>
<evidence type="ECO:0000313" key="1">
    <source>
        <dbReference type="EMBL" id="CDW50578.1"/>
    </source>
</evidence>
<name>A0A0K2VJD1_LEPSM</name>
<accession>A0A0K2VJD1</accession>